<dbReference type="OrthoDB" id="983479at2759"/>
<accession>A0A1R2B0T1</accession>
<evidence type="ECO:0000313" key="1">
    <source>
        <dbReference type="EMBL" id="OMJ70295.1"/>
    </source>
</evidence>
<sequence length="117" mass="13706">MSISGNKRLREYIEMICLPNDMNAFTKYNCKALEYYREVLKHESENKFFQGCPPSLSQSRVSLMLPPPSRPMPTYTSISSRPYNTEPEVIHQQSQKYFLNTSYRLKYSPPYPISLNP</sequence>
<dbReference type="AlphaFoldDB" id="A0A1R2B0T1"/>
<reference evidence="1 2" key="1">
    <citation type="submission" date="2016-11" db="EMBL/GenBank/DDBJ databases">
        <title>The macronuclear genome of Stentor coeruleus: a giant cell with tiny introns.</title>
        <authorList>
            <person name="Slabodnick M."/>
            <person name="Ruby J.G."/>
            <person name="Reiff S.B."/>
            <person name="Swart E.C."/>
            <person name="Gosai S."/>
            <person name="Prabakaran S."/>
            <person name="Witkowska E."/>
            <person name="Larue G.E."/>
            <person name="Fisher S."/>
            <person name="Freeman R.M."/>
            <person name="Gunawardena J."/>
            <person name="Chu W."/>
            <person name="Stover N.A."/>
            <person name="Gregory B.D."/>
            <person name="Nowacki M."/>
            <person name="Derisi J."/>
            <person name="Roy S.W."/>
            <person name="Marshall W.F."/>
            <person name="Sood P."/>
        </authorList>
    </citation>
    <scope>NUCLEOTIDE SEQUENCE [LARGE SCALE GENOMIC DNA]</scope>
    <source>
        <strain evidence="1">WM001</strain>
    </source>
</reference>
<dbReference type="EMBL" id="MPUH01001102">
    <property type="protein sequence ID" value="OMJ70295.1"/>
    <property type="molecule type" value="Genomic_DNA"/>
</dbReference>
<name>A0A1R2B0T1_9CILI</name>
<dbReference type="Proteomes" id="UP000187209">
    <property type="component" value="Unassembled WGS sequence"/>
</dbReference>
<comment type="caution">
    <text evidence="1">The sequence shown here is derived from an EMBL/GenBank/DDBJ whole genome shotgun (WGS) entry which is preliminary data.</text>
</comment>
<gene>
    <name evidence="1" type="ORF">SteCoe_31761</name>
</gene>
<keyword evidence="2" id="KW-1185">Reference proteome</keyword>
<evidence type="ECO:0000313" key="2">
    <source>
        <dbReference type="Proteomes" id="UP000187209"/>
    </source>
</evidence>
<protein>
    <submittedName>
        <fullName evidence="1">Uncharacterized protein</fullName>
    </submittedName>
</protein>
<proteinExistence type="predicted"/>
<organism evidence="1 2">
    <name type="scientific">Stentor coeruleus</name>
    <dbReference type="NCBI Taxonomy" id="5963"/>
    <lineage>
        <taxon>Eukaryota</taxon>
        <taxon>Sar</taxon>
        <taxon>Alveolata</taxon>
        <taxon>Ciliophora</taxon>
        <taxon>Postciliodesmatophora</taxon>
        <taxon>Heterotrichea</taxon>
        <taxon>Heterotrichida</taxon>
        <taxon>Stentoridae</taxon>
        <taxon>Stentor</taxon>
    </lineage>
</organism>